<accession>X6P055</accession>
<sequence length="178" mass="19560">TLVKIFLSADLFFTYALFLFPVTESLERTLWDPATFGERSIEIKRNILRGILVFATCGIALLVPSFQVLTGLTGAFGNNVLGLILPPLMYVKLGPAYTTVTTKEKILAYCISGFGIVMFFVCTESFVAEIISILNICLFVLSFSPKIAVSTIVNYSTKNICITNITFLPTLVTQPTAH</sequence>
<evidence type="ECO:0000256" key="5">
    <source>
        <dbReference type="SAM" id="Phobius"/>
    </source>
</evidence>
<evidence type="ECO:0000256" key="3">
    <source>
        <dbReference type="ARBA" id="ARBA00022989"/>
    </source>
</evidence>
<dbReference type="OrthoDB" id="1684102at2759"/>
<gene>
    <name evidence="7" type="ORF">RFI_06226</name>
</gene>
<dbReference type="GO" id="GO:0015179">
    <property type="term" value="F:L-amino acid transmembrane transporter activity"/>
    <property type="evidence" value="ECO:0007669"/>
    <property type="project" value="TreeGrafter"/>
</dbReference>
<comment type="subcellular location">
    <subcellularLocation>
        <location evidence="1">Membrane</location>
        <topology evidence="1">Multi-pass membrane protein</topology>
    </subcellularLocation>
</comment>
<evidence type="ECO:0000256" key="2">
    <source>
        <dbReference type="ARBA" id="ARBA00022692"/>
    </source>
</evidence>
<feature type="domain" description="Amino acid transporter transmembrane" evidence="6">
    <location>
        <begin position="2"/>
        <end position="122"/>
    </location>
</feature>
<feature type="transmembrane region" description="Helical" evidence="5">
    <location>
        <begin position="75"/>
        <end position="94"/>
    </location>
</feature>
<dbReference type="PANTHER" id="PTHR22950">
    <property type="entry name" value="AMINO ACID TRANSPORTER"/>
    <property type="match status" value="1"/>
</dbReference>
<dbReference type="Proteomes" id="UP000023152">
    <property type="component" value="Unassembled WGS sequence"/>
</dbReference>
<keyword evidence="3 5" id="KW-1133">Transmembrane helix</keyword>
<dbReference type="PANTHER" id="PTHR22950:SF349">
    <property type="entry name" value="AMINO ACID TRANSPORTER TRANSMEMBRANE DOMAIN-CONTAINING PROTEIN"/>
    <property type="match status" value="1"/>
</dbReference>
<feature type="transmembrane region" description="Helical" evidence="5">
    <location>
        <begin position="106"/>
        <end position="127"/>
    </location>
</feature>
<keyword evidence="4 5" id="KW-0472">Membrane</keyword>
<name>X6P055_RETFI</name>
<feature type="transmembrane region" description="Helical" evidence="5">
    <location>
        <begin position="47"/>
        <end position="69"/>
    </location>
</feature>
<feature type="transmembrane region" description="Helical" evidence="5">
    <location>
        <begin position="133"/>
        <end position="155"/>
    </location>
</feature>
<dbReference type="EMBL" id="ASPP01005251">
    <property type="protein sequence ID" value="ETO30897.1"/>
    <property type="molecule type" value="Genomic_DNA"/>
</dbReference>
<keyword evidence="8" id="KW-1185">Reference proteome</keyword>
<evidence type="ECO:0000259" key="6">
    <source>
        <dbReference type="Pfam" id="PF01490"/>
    </source>
</evidence>
<dbReference type="InterPro" id="IPR013057">
    <property type="entry name" value="AA_transpt_TM"/>
</dbReference>
<organism evidence="7 8">
    <name type="scientific">Reticulomyxa filosa</name>
    <dbReference type="NCBI Taxonomy" id="46433"/>
    <lineage>
        <taxon>Eukaryota</taxon>
        <taxon>Sar</taxon>
        <taxon>Rhizaria</taxon>
        <taxon>Retaria</taxon>
        <taxon>Foraminifera</taxon>
        <taxon>Monothalamids</taxon>
        <taxon>Reticulomyxidae</taxon>
        <taxon>Reticulomyxa</taxon>
    </lineage>
</organism>
<evidence type="ECO:0000313" key="7">
    <source>
        <dbReference type="EMBL" id="ETO30897.1"/>
    </source>
</evidence>
<feature type="transmembrane region" description="Helical" evidence="5">
    <location>
        <begin position="6"/>
        <end position="26"/>
    </location>
</feature>
<dbReference type="GO" id="GO:0005774">
    <property type="term" value="C:vacuolar membrane"/>
    <property type="evidence" value="ECO:0007669"/>
    <property type="project" value="TreeGrafter"/>
</dbReference>
<evidence type="ECO:0000256" key="4">
    <source>
        <dbReference type="ARBA" id="ARBA00023136"/>
    </source>
</evidence>
<comment type="caution">
    <text evidence="7">The sequence shown here is derived from an EMBL/GenBank/DDBJ whole genome shotgun (WGS) entry which is preliminary data.</text>
</comment>
<feature type="non-terminal residue" evidence="7">
    <location>
        <position position="1"/>
    </location>
</feature>
<reference evidence="7 8" key="1">
    <citation type="journal article" date="2013" name="Curr. Biol.">
        <title>The Genome of the Foraminiferan Reticulomyxa filosa.</title>
        <authorList>
            <person name="Glockner G."/>
            <person name="Hulsmann N."/>
            <person name="Schleicher M."/>
            <person name="Noegel A.A."/>
            <person name="Eichinger L."/>
            <person name="Gallinger C."/>
            <person name="Pawlowski J."/>
            <person name="Sierra R."/>
            <person name="Euteneuer U."/>
            <person name="Pillet L."/>
            <person name="Moustafa A."/>
            <person name="Platzer M."/>
            <person name="Groth M."/>
            <person name="Szafranski K."/>
            <person name="Schliwa M."/>
        </authorList>
    </citation>
    <scope>NUCLEOTIDE SEQUENCE [LARGE SCALE GENOMIC DNA]</scope>
</reference>
<dbReference type="AlphaFoldDB" id="X6P055"/>
<dbReference type="Pfam" id="PF01490">
    <property type="entry name" value="Aa_trans"/>
    <property type="match status" value="1"/>
</dbReference>
<evidence type="ECO:0000256" key="1">
    <source>
        <dbReference type="ARBA" id="ARBA00004141"/>
    </source>
</evidence>
<evidence type="ECO:0000313" key="8">
    <source>
        <dbReference type="Proteomes" id="UP000023152"/>
    </source>
</evidence>
<protein>
    <recommendedName>
        <fullName evidence="6">Amino acid transporter transmembrane domain-containing protein</fullName>
    </recommendedName>
</protein>
<proteinExistence type="predicted"/>
<keyword evidence="2 5" id="KW-0812">Transmembrane</keyword>